<gene>
    <name evidence="1" type="ORF">HPB47_020785</name>
</gene>
<reference evidence="1 2" key="1">
    <citation type="journal article" date="2020" name="Cell">
        <title>Large-Scale Comparative Analyses of Tick Genomes Elucidate Their Genetic Diversity and Vector Capacities.</title>
        <authorList>
            <consortium name="Tick Genome and Microbiome Consortium (TIGMIC)"/>
            <person name="Jia N."/>
            <person name="Wang J."/>
            <person name="Shi W."/>
            <person name="Du L."/>
            <person name="Sun Y."/>
            <person name="Zhan W."/>
            <person name="Jiang J.F."/>
            <person name="Wang Q."/>
            <person name="Zhang B."/>
            <person name="Ji P."/>
            <person name="Bell-Sakyi L."/>
            <person name="Cui X.M."/>
            <person name="Yuan T.T."/>
            <person name="Jiang B.G."/>
            <person name="Yang W.F."/>
            <person name="Lam T.T."/>
            <person name="Chang Q.C."/>
            <person name="Ding S.J."/>
            <person name="Wang X.J."/>
            <person name="Zhu J.G."/>
            <person name="Ruan X.D."/>
            <person name="Zhao L."/>
            <person name="Wei J.T."/>
            <person name="Ye R.Z."/>
            <person name="Que T.C."/>
            <person name="Du C.H."/>
            <person name="Zhou Y.H."/>
            <person name="Cheng J.X."/>
            <person name="Dai P.F."/>
            <person name="Guo W.B."/>
            <person name="Han X.H."/>
            <person name="Huang E.J."/>
            <person name="Li L.F."/>
            <person name="Wei W."/>
            <person name="Gao Y.C."/>
            <person name="Liu J.Z."/>
            <person name="Shao H.Z."/>
            <person name="Wang X."/>
            <person name="Wang C.C."/>
            <person name="Yang T.C."/>
            <person name="Huo Q.B."/>
            <person name="Li W."/>
            <person name="Chen H.Y."/>
            <person name="Chen S.E."/>
            <person name="Zhou L.G."/>
            <person name="Ni X.B."/>
            <person name="Tian J.H."/>
            <person name="Sheng Y."/>
            <person name="Liu T."/>
            <person name="Pan Y.S."/>
            <person name="Xia L.Y."/>
            <person name="Li J."/>
            <person name="Zhao F."/>
            <person name="Cao W.C."/>
        </authorList>
    </citation>
    <scope>NUCLEOTIDE SEQUENCE [LARGE SCALE GENOMIC DNA]</scope>
    <source>
        <strain evidence="1">Iper-2018</strain>
    </source>
</reference>
<proteinExistence type="predicted"/>
<organism evidence="1 2">
    <name type="scientific">Ixodes persulcatus</name>
    <name type="common">Taiga tick</name>
    <dbReference type="NCBI Taxonomy" id="34615"/>
    <lineage>
        <taxon>Eukaryota</taxon>
        <taxon>Metazoa</taxon>
        <taxon>Ecdysozoa</taxon>
        <taxon>Arthropoda</taxon>
        <taxon>Chelicerata</taxon>
        <taxon>Arachnida</taxon>
        <taxon>Acari</taxon>
        <taxon>Parasitiformes</taxon>
        <taxon>Ixodida</taxon>
        <taxon>Ixodoidea</taxon>
        <taxon>Ixodidae</taxon>
        <taxon>Ixodinae</taxon>
        <taxon>Ixodes</taxon>
    </lineage>
</organism>
<keyword evidence="2" id="KW-1185">Reference proteome</keyword>
<dbReference type="EMBL" id="JABSTQ010009146">
    <property type="protein sequence ID" value="KAG0432503.1"/>
    <property type="molecule type" value="Genomic_DNA"/>
</dbReference>
<dbReference type="Proteomes" id="UP000805193">
    <property type="component" value="Unassembled WGS sequence"/>
</dbReference>
<evidence type="ECO:0000313" key="1">
    <source>
        <dbReference type="EMBL" id="KAG0432503.1"/>
    </source>
</evidence>
<evidence type="ECO:0000313" key="2">
    <source>
        <dbReference type="Proteomes" id="UP000805193"/>
    </source>
</evidence>
<accession>A0AC60QHQ5</accession>
<sequence length="235" mass="26244">MNFFCEHHFSSFRRDRSPPYRVDHFRAELERLGVMKEIAAIGAYEMNHLWMLTLHTAGAKQRVEHAPEDCVRTYATVTGDRSTDDVQDLEMDEEEAEDTARSESQRPPPAPPTNKQENSGTSSSATGPPESSAEPEPKAQGTGILSEPVGTAVELTEQAAETSDTLLSKERQEETEINIDDASLTDDFPALQPLDPFSLTPSPDRPHKVEQKWKGGLTKKGRFNPMPRIPSEDRR</sequence>
<protein>
    <submittedName>
        <fullName evidence="1">Uncharacterized protein</fullName>
    </submittedName>
</protein>
<comment type="caution">
    <text evidence="1">The sequence shown here is derived from an EMBL/GenBank/DDBJ whole genome shotgun (WGS) entry which is preliminary data.</text>
</comment>
<name>A0AC60QHQ5_IXOPE</name>